<organism evidence="1 2">
    <name type="scientific">candidate division WWE3 bacterium RIFCSPLOWO2_12_FULL_36_10</name>
    <dbReference type="NCBI Taxonomy" id="1802630"/>
    <lineage>
        <taxon>Bacteria</taxon>
        <taxon>Katanobacteria</taxon>
    </lineage>
</organism>
<name>A0A1F4VL43_UNCKA</name>
<accession>A0A1F4VL43</accession>
<dbReference type="STRING" id="1802630.A3H26_00075"/>
<evidence type="ECO:0000313" key="2">
    <source>
        <dbReference type="Proteomes" id="UP000177763"/>
    </source>
</evidence>
<gene>
    <name evidence="1" type="ORF">A3H26_00075</name>
</gene>
<dbReference type="Proteomes" id="UP000177763">
    <property type="component" value="Unassembled WGS sequence"/>
</dbReference>
<sequence length="83" mass="9064">MSVVTQASTAPQVGESYVLKENGCLSGITEGGSRKCIYRTASVTDVGLCVEIRSGKVYLKFKNEGFIVWVGIDVFKREMALLQ</sequence>
<dbReference type="EMBL" id="MEVN01000004">
    <property type="protein sequence ID" value="OGC57844.1"/>
    <property type="molecule type" value="Genomic_DNA"/>
</dbReference>
<protein>
    <submittedName>
        <fullName evidence="1">Uncharacterized protein</fullName>
    </submittedName>
</protein>
<proteinExistence type="predicted"/>
<comment type="caution">
    <text evidence="1">The sequence shown here is derived from an EMBL/GenBank/DDBJ whole genome shotgun (WGS) entry which is preliminary data.</text>
</comment>
<reference evidence="1 2" key="1">
    <citation type="journal article" date="2016" name="Nat. Commun.">
        <title>Thousands of microbial genomes shed light on interconnected biogeochemical processes in an aquifer system.</title>
        <authorList>
            <person name="Anantharaman K."/>
            <person name="Brown C.T."/>
            <person name="Hug L.A."/>
            <person name="Sharon I."/>
            <person name="Castelle C.J."/>
            <person name="Probst A.J."/>
            <person name="Thomas B.C."/>
            <person name="Singh A."/>
            <person name="Wilkins M.J."/>
            <person name="Karaoz U."/>
            <person name="Brodie E.L."/>
            <person name="Williams K.H."/>
            <person name="Hubbard S.S."/>
            <person name="Banfield J.F."/>
        </authorList>
    </citation>
    <scope>NUCLEOTIDE SEQUENCE [LARGE SCALE GENOMIC DNA]</scope>
</reference>
<evidence type="ECO:0000313" key="1">
    <source>
        <dbReference type="EMBL" id="OGC57844.1"/>
    </source>
</evidence>
<dbReference type="AlphaFoldDB" id="A0A1F4VL43"/>